<dbReference type="InterPro" id="IPR013786">
    <property type="entry name" value="AcylCoA_DH/ox_N"/>
</dbReference>
<dbReference type="PANTHER" id="PTHR48083">
    <property type="entry name" value="MEDIUM-CHAIN SPECIFIC ACYL-COA DEHYDROGENASE, MITOCHONDRIAL-RELATED"/>
    <property type="match status" value="1"/>
</dbReference>
<comment type="similarity">
    <text evidence="2 6">Belongs to the acyl-CoA dehydrogenase family.</text>
</comment>
<reference evidence="10" key="1">
    <citation type="journal article" date="2020" name="Stud. Mycol.">
        <title>101 Dothideomycetes genomes: a test case for predicting lifestyles and emergence of pathogens.</title>
        <authorList>
            <person name="Haridas S."/>
            <person name="Albert R."/>
            <person name="Binder M."/>
            <person name="Bloem J."/>
            <person name="Labutti K."/>
            <person name="Salamov A."/>
            <person name="Andreopoulos B."/>
            <person name="Baker S."/>
            <person name="Barry K."/>
            <person name="Bills G."/>
            <person name="Bluhm B."/>
            <person name="Cannon C."/>
            <person name="Castanera R."/>
            <person name="Culley D."/>
            <person name="Daum C."/>
            <person name="Ezra D."/>
            <person name="Gonzalez J."/>
            <person name="Henrissat B."/>
            <person name="Kuo A."/>
            <person name="Liang C."/>
            <person name="Lipzen A."/>
            <person name="Lutzoni F."/>
            <person name="Magnuson J."/>
            <person name="Mondo S."/>
            <person name="Nolan M."/>
            <person name="Ohm R."/>
            <person name="Pangilinan J."/>
            <person name="Park H.-J."/>
            <person name="Ramirez L."/>
            <person name="Alfaro M."/>
            <person name="Sun H."/>
            <person name="Tritt A."/>
            <person name="Yoshinaga Y."/>
            <person name="Zwiers L.-H."/>
            <person name="Turgeon B."/>
            <person name="Goodwin S."/>
            <person name="Spatafora J."/>
            <person name="Crous P."/>
            <person name="Grigoriev I."/>
        </authorList>
    </citation>
    <scope>NUCLEOTIDE SEQUENCE</scope>
    <source>
        <strain evidence="10">CBS 269.34</strain>
    </source>
</reference>
<evidence type="ECO:0000256" key="3">
    <source>
        <dbReference type="ARBA" id="ARBA00022630"/>
    </source>
</evidence>
<dbReference type="InterPro" id="IPR050741">
    <property type="entry name" value="Acyl-CoA_dehydrogenase"/>
</dbReference>
<organism evidence="10 11">
    <name type="scientific">Lophium mytilinum</name>
    <dbReference type="NCBI Taxonomy" id="390894"/>
    <lineage>
        <taxon>Eukaryota</taxon>
        <taxon>Fungi</taxon>
        <taxon>Dikarya</taxon>
        <taxon>Ascomycota</taxon>
        <taxon>Pezizomycotina</taxon>
        <taxon>Dothideomycetes</taxon>
        <taxon>Pleosporomycetidae</taxon>
        <taxon>Mytilinidiales</taxon>
        <taxon>Mytilinidiaceae</taxon>
        <taxon>Lophium</taxon>
    </lineage>
</organism>
<evidence type="ECO:0000256" key="6">
    <source>
        <dbReference type="RuleBase" id="RU362125"/>
    </source>
</evidence>
<dbReference type="GO" id="GO:0003995">
    <property type="term" value="F:acyl-CoA dehydrogenase activity"/>
    <property type="evidence" value="ECO:0007669"/>
    <property type="project" value="TreeGrafter"/>
</dbReference>
<evidence type="ECO:0000259" key="8">
    <source>
        <dbReference type="Pfam" id="PF02770"/>
    </source>
</evidence>
<gene>
    <name evidence="10" type="ORF">BU16DRAFT_467841</name>
</gene>
<keyword evidence="11" id="KW-1185">Reference proteome</keyword>
<dbReference type="InterPro" id="IPR009100">
    <property type="entry name" value="AcylCoA_DH/oxidase_NM_dom_sf"/>
</dbReference>
<keyword evidence="5 6" id="KW-0560">Oxidoreductase</keyword>
<evidence type="ECO:0000256" key="2">
    <source>
        <dbReference type="ARBA" id="ARBA00009347"/>
    </source>
</evidence>
<keyword evidence="3 6" id="KW-0285">Flavoprotein</keyword>
<accession>A0A6A6QIU5</accession>
<dbReference type="GO" id="GO:0033539">
    <property type="term" value="P:fatty acid beta-oxidation using acyl-CoA dehydrogenase"/>
    <property type="evidence" value="ECO:0007669"/>
    <property type="project" value="TreeGrafter"/>
</dbReference>
<dbReference type="GO" id="GO:0005737">
    <property type="term" value="C:cytoplasm"/>
    <property type="evidence" value="ECO:0007669"/>
    <property type="project" value="TreeGrafter"/>
</dbReference>
<comment type="cofactor">
    <cofactor evidence="1 6">
        <name>FAD</name>
        <dbReference type="ChEBI" id="CHEBI:57692"/>
    </cofactor>
</comment>
<dbReference type="SUPFAM" id="SSF47203">
    <property type="entry name" value="Acyl-CoA dehydrogenase C-terminal domain-like"/>
    <property type="match status" value="1"/>
</dbReference>
<proteinExistence type="inferred from homology"/>
<dbReference type="InterPro" id="IPR006091">
    <property type="entry name" value="Acyl-CoA_Oxase/DH_mid-dom"/>
</dbReference>
<dbReference type="EMBL" id="MU004194">
    <property type="protein sequence ID" value="KAF2491974.1"/>
    <property type="molecule type" value="Genomic_DNA"/>
</dbReference>
<dbReference type="Pfam" id="PF00441">
    <property type="entry name" value="Acyl-CoA_dh_1"/>
    <property type="match status" value="1"/>
</dbReference>
<dbReference type="AlphaFoldDB" id="A0A6A6QIU5"/>
<feature type="domain" description="Acyl-CoA dehydrogenase/oxidase N-terminal" evidence="9">
    <location>
        <begin position="43"/>
        <end position="163"/>
    </location>
</feature>
<feature type="domain" description="Acyl-CoA dehydrogenase/oxidase C-terminal" evidence="7">
    <location>
        <begin position="276"/>
        <end position="430"/>
    </location>
</feature>
<keyword evidence="4 6" id="KW-0274">FAD</keyword>
<evidence type="ECO:0000256" key="1">
    <source>
        <dbReference type="ARBA" id="ARBA00001974"/>
    </source>
</evidence>
<evidence type="ECO:0000259" key="9">
    <source>
        <dbReference type="Pfam" id="PF02771"/>
    </source>
</evidence>
<name>A0A6A6QIU5_9PEZI</name>
<sequence length="444" mass="48551">MTSPKIEARLSTSKPVKKETFGNLAPWSEPAWYSSLASPYYNESHKHLRDAIRSYYDEHVLPYSLDWEEKGEAPLEARLKYASSGFTFADVPAKYRPADIPGPAGIPVAQLDIFHLMIMTDEGARVEGGVGTALAGASVIGTPPIIYHGTEEQKQKWLPGLFTFETSFSLGITEPSGGSDVANIQTTAEKTADGKFYVVNGYKKWITGTPWATHMTTAVRTGGAGMKGISVIVIPVNAKGFSWKRIPNSGQKAGGASFVELDDCLVPVENLIGKENEGFRIIMTNFNKERFIMSVACNRKARTCLSTSLSYAHSRHTFGKLLISNQIISSKIATLARYVESHWAWLEQIAYHIQQSPLGWQDPEIAGQIALSKVHGGRILEMANREAQQVLGGAGYQKGGPGASIEQMSRDLRMMVVGGGSEEIIADLAVRQETALAKKRGWKL</sequence>
<feature type="domain" description="Acyl-CoA oxidase/dehydrogenase middle" evidence="8">
    <location>
        <begin position="170"/>
        <end position="264"/>
    </location>
</feature>
<dbReference type="Pfam" id="PF02771">
    <property type="entry name" value="Acyl-CoA_dh_N"/>
    <property type="match status" value="1"/>
</dbReference>
<dbReference type="InterPro" id="IPR009075">
    <property type="entry name" value="AcylCo_DH/oxidase_C"/>
</dbReference>
<evidence type="ECO:0000256" key="5">
    <source>
        <dbReference type="ARBA" id="ARBA00023002"/>
    </source>
</evidence>
<dbReference type="Gene3D" id="1.20.140.10">
    <property type="entry name" value="Butyryl-CoA Dehydrogenase, subunit A, domain 3"/>
    <property type="match status" value="1"/>
</dbReference>
<dbReference type="Gene3D" id="2.40.110.10">
    <property type="entry name" value="Butyryl-CoA Dehydrogenase, subunit A, domain 2"/>
    <property type="match status" value="1"/>
</dbReference>
<evidence type="ECO:0000313" key="10">
    <source>
        <dbReference type="EMBL" id="KAF2491974.1"/>
    </source>
</evidence>
<protein>
    <submittedName>
        <fullName evidence="10">Acyl-CoA dehydrogenase NM domain-like protein</fullName>
    </submittedName>
</protein>
<dbReference type="PANTHER" id="PTHR48083:SF28">
    <property type="entry name" value="ACYL-COA DEHYDROGENASE FAMILY PROTEIN (AFU_ORTHOLOGUE AFUA_6G10880)-RELATED"/>
    <property type="match status" value="1"/>
</dbReference>
<dbReference type="InterPro" id="IPR036250">
    <property type="entry name" value="AcylCo_DH-like_C"/>
</dbReference>
<dbReference type="GO" id="GO:0050660">
    <property type="term" value="F:flavin adenine dinucleotide binding"/>
    <property type="evidence" value="ECO:0007669"/>
    <property type="project" value="InterPro"/>
</dbReference>
<evidence type="ECO:0000313" key="11">
    <source>
        <dbReference type="Proteomes" id="UP000799750"/>
    </source>
</evidence>
<dbReference type="Proteomes" id="UP000799750">
    <property type="component" value="Unassembled WGS sequence"/>
</dbReference>
<dbReference type="Gene3D" id="1.10.540.10">
    <property type="entry name" value="Acyl-CoA dehydrogenase/oxidase, N-terminal domain"/>
    <property type="match status" value="1"/>
</dbReference>
<dbReference type="InterPro" id="IPR046373">
    <property type="entry name" value="Acyl-CoA_Oxase/DH_mid-dom_sf"/>
</dbReference>
<evidence type="ECO:0000259" key="7">
    <source>
        <dbReference type="Pfam" id="PF00441"/>
    </source>
</evidence>
<dbReference type="InterPro" id="IPR037069">
    <property type="entry name" value="AcylCoA_DH/ox_N_sf"/>
</dbReference>
<dbReference type="SUPFAM" id="SSF56645">
    <property type="entry name" value="Acyl-CoA dehydrogenase NM domain-like"/>
    <property type="match status" value="1"/>
</dbReference>
<evidence type="ECO:0000256" key="4">
    <source>
        <dbReference type="ARBA" id="ARBA00022827"/>
    </source>
</evidence>
<dbReference type="Pfam" id="PF02770">
    <property type="entry name" value="Acyl-CoA_dh_M"/>
    <property type="match status" value="1"/>
</dbReference>
<dbReference type="OrthoDB" id="10254877at2759"/>